<dbReference type="KEGG" id="mzh:Mzhil_1050"/>
<keyword evidence="10 16" id="KW-0560">Oxidoreductase</keyword>
<evidence type="ECO:0000256" key="8">
    <source>
        <dbReference type="ARBA" id="ARBA00022714"/>
    </source>
</evidence>
<dbReference type="SUPFAM" id="SSF46548">
    <property type="entry name" value="alpha-helical ferredoxin"/>
    <property type="match status" value="1"/>
</dbReference>
<dbReference type="SUPFAM" id="SSF54292">
    <property type="entry name" value="2Fe-2S ferredoxin-like"/>
    <property type="match status" value="1"/>
</dbReference>
<keyword evidence="11" id="KW-0408">Iron</keyword>
<organism evidence="16 17">
    <name type="scientific">Methanosalsum zhilinae (strain DSM 4017 / NBRC 107636 / OCM 62 / WeN5)</name>
    <name type="common">Methanohalophilus zhilinae</name>
    <dbReference type="NCBI Taxonomy" id="679901"/>
    <lineage>
        <taxon>Archaea</taxon>
        <taxon>Methanobacteriati</taxon>
        <taxon>Methanobacteriota</taxon>
        <taxon>Stenosarchaea group</taxon>
        <taxon>Methanomicrobia</taxon>
        <taxon>Methanosarcinales</taxon>
        <taxon>Methanosarcinaceae</taxon>
        <taxon>Methanosalsum</taxon>
    </lineage>
</organism>
<evidence type="ECO:0000259" key="15">
    <source>
        <dbReference type="PROSITE" id="PS51085"/>
    </source>
</evidence>
<dbReference type="PROSITE" id="PS51085">
    <property type="entry name" value="2FE2S_FER_2"/>
    <property type="match status" value="1"/>
</dbReference>
<evidence type="ECO:0000256" key="7">
    <source>
        <dbReference type="ARBA" id="ARBA00022532"/>
    </source>
</evidence>
<dbReference type="HOGENOM" id="CLU_044838_3_1_2"/>
<evidence type="ECO:0000256" key="14">
    <source>
        <dbReference type="ARBA" id="ARBA00034078"/>
    </source>
</evidence>
<keyword evidence="17" id="KW-1185">Reference proteome</keyword>
<dbReference type="FunFam" id="1.10.1060.10:FF:000003">
    <property type="entry name" value="Succinate dehydrogenase iron-sulfur subunit"/>
    <property type="match status" value="1"/>
</dbReference>
<dbReference type="Proteomes" id="UP000006622">
    <property type="component" value="Chromosome"/>
</dbReference>
<evidence type="ECO:0000256" key="4">
    <source>
        <dbReference type="ARBA" id="ARBA00009433"/>
    </source>
</evidence>
<dbReference type="EC" id="1.3.5.1" evidence="5"/>
<evidence type="ECO:0000313" key="17">
    <source>
        <dbReference type="Proteomes" id="UP000006622"/>
    </source>
</evidence>
<dbReference type="PROSITE" id="PS00198">
    <property type="entry name" value="4FE4S_FER_1"/>
    <property type="match status" value="1"/>
</dbReference>
<keyword evidence="9" id="KW-0479">Metal-binding</keyword>
<sequence>MVDLKIKRQDESGEWYDTFEIKETSGMTVLESLFYVQEHIDGSLCFRYACRGAVCGSCAMLINKVPRLACRTQVDLAKKENTREGSGDIFVAGQKSESEEKNEEILIEPLPNLEVIRDLIVDMDTFYNLVDSIKPWISSPEKHPEGGNLMDSDLREKIEKYTNCILCACCHGACPVAARDETYLSPATLAKAWRIHLDPREDNPSRQERLDFVDSESGVWGCDLVYKCVAVCPKKVPPTPGIKALREEIEKNKGKLK</sequence>
<evidence type="ECO:0000256" key="6">
    <source>
        <dbReference type="ARBA" id="ARBA00022485"/>
    </source>
</evidence>
<dbReference type="Pfam" id="PF13085">
    <property type="entry name" value="Fer2_3"/>
    <property type="match status" value="1"/>
</dbReference>
<dbReference type="InterPro" id="IPR004489">
    <property type="entry name" value="Succ_DH/fum_Rdtase_Fe-S"/>
</dbReference>
<dbReference type="GO" id="GO:0009055">
    <property type="term" value="F:electron transfer activity"/>
    <property type="evidence" value="ECO:0007669"/>
    <property type="project" value="InterPro"/>
</dbReference>
<proteinExistence type="inferred from homology"/>
<dbReference type="PROSITE" id="PS00197">
    <property type="entry name" value="2FE2S_FER_1"/>
    <property type="match status" value="1"/>
</dbReference>
<dbReference type="AlphaFoldDB" id="F7XLX9"/>
<accession>F7XLX9</accession>
<dbReference type="OrthoDB" id="144910at2157"/>
<dbReference type="Pfam" id="PF13183">
    <property type="entry name" value="Fer4_8"/>
    <property type="match status" value="1"/>
</dbReference>
<dbReference type="GO" id="GO:0022904">
    <property type="term" value="P:respiratory electron transport chain"/>
    <property type="evidence" value="ECO:0007669"/>
    <property type="project" value="TreeGrafter"/>
</dbReference>
<dbReference type="RefSeq" id="WP_013898345.1">
    <property type="nucleotide sequence ID" value="NC_015676.1"/>
</dbReference>
<comment type="cofactor">
    <cofactor evidence="2">
        <name>[4Fe-4S] cluster</name>
        <dbReference type="ChEBI" id="CHEBI:49883"/>
    </cofactor>
</comment>
<reference evidence="16" key="1">
    <citation type="submission" date="2010-07" db="EMBL/GenBank/DDBJ databases">
        <title>The complete genome of Methanosalsum zhilinae DSM 4017.</title>
        <authorList>
            <consortium name="US DOE Joint Genome Institute (JGI-PGF)"/>
            <person name="Lucas S."/>
            <person name="Copeland A."/>
            <person name="Lapidus A."/>
            <person name="Glavina del Rio T."/>
            <person name="Dalin E."/>
            <person name="Tice H."/>
            <person name="Bruce D."/>
            <person name="Goodwin L."/>
            <person name="Pitluck S."/>
            <person name="Kyrpides N."/>
            <person name="Mavromatis K."/>
            <person name="Ovchinnikova G."/>
            <person name="Daligault H."/>
            <person name="Detter J.C."/>
            <person name="Han C."/>
            <person name="Tapia R."/>
            <person name="Larimer F."/>
            <person name="Land M."/>
            <person name="Hauser L."/>
            <person name="Markowitz V."/>
            <person name="Cheng J.-F."/>
            <person name="Hugenholtz P."/>
            <person name="Woyke T."/>
            <person name="Wu D."/>
            <person name="Spring S."/>
            <person name="Schueler E."/>
            <person name="Brambilla E."/>
            <person name="Klenk H.-P."/>
            <person name="Eisen J.A."/>
        </authorList>
    </citation>
    <scope>NUCLEOTIDE SEQUENCE</scope>
    <source>
        <strain evidence="16">DSM 4017</strain>
    </source>
</reference>
<keyword evidence="13" id="KW-0003">3Fe-4S</keyword>
<dbReference type="Gene3D" id="1.10.1060.10">
    <property type="entry name" value="Alpha-helical ferredoxin"/>
    <property type="match status" value="1"/>
</dbReference>
<dbReference type="GO" id="GO:0006099">
    <property type="term" value="P:tricarboxylic acid cycle"/>
    <property type="evidence" value="ECO:0007669"/>
    <property type="project" value="UniProtKB-KW"/>
</dbReference>
<dbReference type="GO" id="GO:0051539">
    <property type="term" value="F:4 iron, 4 sulfur cluster binding"/>
    <property type="evidence" value="ECO:0007669"/>
    <property type="project" value="UniProtKB-KW"/>
</dbReference>
<dbReference type="GO" id="GO:0051537">
    <property type="term" value="F:2 iron, 2 sulfur cluster binding"/>
    <property type="evidence" value="ECO:0007669"/>
    <property type="project" value="UniProtKB-KW"/>
</dbReference>
<dbReference type="GO" id="GO:0046872">
    <property type="term" value="F:metal ion binding"/>
    <property type="evidence" value="ECO:0007669"/>
    <property type="project" value="UniProtKB-KW"/>
</dbReference>
<dbReference type="InterPro" id="IPR009051">
    <property type="entry name" value="Helical_ferredxn"/>
</dbReference>
<dbReference type="InterPro" id="IPR036010">
    <property type="entry name" value="2Fe-2S_ferredoxin-like_sf"/>
</dbReference>
<evidence type="ECO:0000256" key="3">
    <source>
        <dbReference type="ARBA" id="ARBA00005163"/>
    </source>
</evidence>
<evidence type="ECO:0000256" key="9">
    <source>
        <dbReference type="ARBA" id="ARBA00022723"/>
    </source>
</evidence>
<dbReference type="EMBL" id="CP002101">
    <property type="protein sequence ID" value="AEH60907.1"/>
    <property type="molecule type" value="Genomic_DNA"/>
</dbReference>
<dbReference type="PANTHER" id="PTHR11921">
    <property type="entry name" value="SUCCINATE DEHYDROGENASE IRON-SULFUR PROTEIN"/>
    <property type="match status" value="1"/>
</dbReference>
<evidence type="ECO:0000256" key="13">
    <source>
        <dbReference type="ARBA" id="ARBA00023291"/>
    </source>
</evidence>
<dbReference type="PANTHER" id="PTHR11921:SF29">
    <property type="entry name" value="SUCCINATE DEHYDROGENASE [UBIQUINONE] IRON-SULFUR SUBUNIT, MITOCHONDRIAL"/>
    <property type="match status" value="1"/>
</dbReference>
<dbReference type="InterPro" id="IPR025192">
    <property type="entry name" value="Succ_DH/fum_Rdtase_N"/>
</dbReference>
<dbReference type="InterPro" id="IPR050573">
    <property type="entry name" value="SDH/FRD_Iron-Sulfur"/>
</dbReference>
<dbReference type="NCBIfam" id="TIGR00384">
    <property type="entry name" value="dhsB"/>
    <property type="match status" value="1"/>
</dbReference>
<dbReference type="STRING" id="679901.Mzhil_1050"/>
<evidence type="ECO:0000256" key="5">
    <source>
        <dbReference type="ARBA" id="ARBA00012792"/>
    </source>
</evidence>
<dbReference type="InterPro" id="IPR017896">
    <property type="entry name" value="4Fe4S_Fe-S-bd"/>
</dbReference>
<protein>
    <recommendedName>
        <fullName evidence="5">succinate dehydrogenase</fullName>
        <ecNumber evidence="5">1.3.5.1</ecNumber>
    </recommendedName>
</protein>
<gene>
    <name evidence="16" type="ordered locus">Mzhil_1050</name>
</gene>
<evidence type="ECO:0000256" key="1">
    <source>
        <dbReference type="ARBA" id="ARBA00001927"/>
    </source>
</evidence>
<comment type="cofactor">
    <cofactor evidence="14">
        <name>[2Fe-2S] cluster</name>
        <dbReference type="ChEBI" id="CHEBI:190135"/>
    </cofactor>
</comment>
<name>F7XLX9_METZD</name>
<evidence type="ECO:0000256" key="12">
    <source>
        <dbReference type="ARBA" id="ARBA00023014"/>
    </source>
</evidence>
<dbReference type="InterPro" id="IPR001041">
    <property type="entry name" value="2Fe-2S_ferredoxin-type"/>
</dbReference>
<dbReference type="Gene3D" id="3.10.20.30">
    <property type="match status" value="1"/>
</dbReference>
<evidence type="ECO:0000256" key="2">
    <source>
        <dbReference type="ARBA" id="ARBA00001966"/>
    </source>
</evidence>
<evidence type="ECO:0000256" key="10">
    <source>
        <dbReference type="ARBA" id="ARBA00023002"/>
    </source>
</evidence>
<dbReference type="InterPro" id="IPR017900">
    <property type="entry name" value="4Fe4S_Fe_S_CS"/>
</dbReference>
<feature type="domain" description="2Fe-2S ferredoxin-type" evidence="15">
    <location>
        <begin position="2"/>
        <end position="86"/>
    </location>
</feature>
<keyword evidence="7" id="KW-0816">Tricarboxylic acid cycle</keyword>
<comment type="pathway">
    <text evidence="3">Carbohydrate metabolism; tricarboxylic acid cycle.</text>
</comment>
<keyword evidence="12" id="KW-0411">Iron-sulfur</keyword>
<dbReference type="GeneID" id="10822677"/>
<keyword evidence="8" id="KW-0001">2Fe-2S</keyword>
<dbReference type="InterPro" id="IPR006058">
    <property type="entry name" value="2Fe2S_fd_BS"/>
</dbReference>
<evidence type="ECO:0000256" key="11">
    <source>
        <dbReference type="ARBA" id="ARBA00023004"/>
    </source>
</evidence>
<evidence type="ECO:0000313" key="16">
    <source>
        <dbReference type="EMBL" id="AEH60907.1"/>
    </source>
</evidence>
<comment type="cofactor">
    <cofactor evidence="1">
        <name>[3Fe-4S] cluster</name>
        <dbReference type="ChEBI" id="CHEBI:21137"/>
    </cofactor>
</comment>
<dbReference type="GO" id="GO:0051538">
    <property type="term" value="F:3 iron, 4 sulfur cluster binding"/>
    <property type="evidence" value="ECO:0007669"/>
    <property type="project" value="UniProtKB-KW"/>
</dbReference>
<dbReference type="GO" id="GO:0008177">
    <property type="term" value="F:succinate dehydrogenase (quinone) activity"/>
    <property type="evidence" value="ECO:0007669"/>
    <property type="project" value="UniProtKB-EC"/>
</dbReference>
<keyword evidence="6" id="KW-0004">4Fe-4S</keyword>
<dbReference type="InterPro" id="IPR012675">
    <property type="entry name" value="Beta-grasp_dom_sf"/>
</dbReference>
<comment type="similarity">
    <text evidence="4">Belongs to the succinate dehydrogenase/fumarate reductase iron-sulfur protein family.</text>
</comment>